<gene>
    <name evidence="1" type="ORF">MRB53_032278</name>
</gene>
<keyword evidence="2" id="KW-1185">Reference proteome</keyword>
<accession>A0ACC2KRN3</accession>
<sequence length="174" mass="19403">MQRASADFPLHYDELGSEHGGDCDTAATNPLISSVTLARLCFTSVFNSRKTVAHFETKRDRDLFSANQGSVPFHQQSTDLQQSDFNLNDCSLIAQNLDCRPSSAPPPTLTSQTTSMPGSRNPKRRLDRKINIGSRSRFSKVVLSIFYCFSGMDLFFANNLLLKSGEGLMREEEE</sequence>
<evidence type="ECO:0000313" key="2">
    <source>
        <dbReference type="Proteomes" id="UP001234297"/>
    </source>
</evidence>
<reference evidence="1 2" key="1">
    <citation type="journal article" date="2022" name="Hortic Res">
        <title>A haplotype resolved chromosomal level avocado genome allows analysis of novel avocado genes.</title>
        <authorList>
            <person name="Nath O."/>
            <person name="Fletcher S.J."/>
            <person name="Hayward A."/>
            <person name="Shaw L.M."/>
            <person name="Masouleh A.K."/>
            <person name="Furtado A."/>
            <person name="Henry R.J."/>
            <person name="Mitter N."/>
        </authorList>
    </citation>
    <scope>NUCLEOTIDE SEQUENCE [LARGE SCALE GENOMIC DNA]</scope>
    <source>
        <strain evidence="2">cv. Hass</strain>
    </source>
</reference>
<evidence type="ECO:0000313" key="1">
    <source>
        <dbReference type="EMBL" id="KAJ8623748.1"/>
    </source>
</evidence>
<name>A0ACC2KRN3_PERAE</name>
<organism evidence="1 2">
    <name type="scientific">Persea americana</name>
    <name type="common">Avocado</name>
    <dbReference type="NCBI Taxonomy" id="3435"/>
    <lineage>
        <taxon>Eukaryota</taxon>
        <taxon>Viridiplantae</taxon>
        <taxon>Streptophyta</taxon>
        <taxon>Embryophyta</taxon>
        <taxon>Tracheophyta</taxon>
        <taxon>Spermatophyta</taxon>
        <taxon>Magnoliopsida</taxon>
        <taxon>Magnoliidae</taxon>
        <taxon>Laurales</taxon>
        <taxon>Lauraceae</taxon>
        <taxon>Persea</taxon>
    </lineage>
</organism>
<dbReference type="Proteomes" id="UP001234297">
    <property type="component" value="Chromosome 11"/>
</dbReference>
<comment type="caution">
    <text evidence="1">The sequence shown here is derived from an EMBL/GenBank/DDBJ whole genome shotgun (WGS) entry which is preliminary data.</text>
</comment>
<proteinExistence type="predicted"/>
<protein>
    <submittedName>
        <fullName evidence="1">Uncharacterized protein</fullName>
    </submittedName>
</protein>
<dbReference type="EMBL" id="CM056819">
    <property type="protein sequence ID" value="KAJ8623748.1"/>
    <property type="molecule type" value="Genomic_DNA"/>
</dbReference>